<dbReference type="PANTHER" id="PTHR38478">
    <property type="entry name" value="PEPTIDASE M1A AND M12B"/>
    <property type="match status" value="1"/>
</dbReference>
<dbReference type="Proteomes" id="UP000002774">
    <property type="component" value="Chromosome"/>
</dbReference>
<dbReference type="EMBL" id="CM001403">
    <property type="protein sequence ID" value="EHQ29731.1"/>
    <property type="molecule type" value="Genomic_DNA"/>
</dbReference>
<proteinExistence type="predicted"/>
<name>H1Y3G3_9SPHI</name>
<evidence type="ECO:0008006" key="6">
    <source>
        <dbReference type="Google" id="ProtNLM"/>
    </source>
</evidence>
<dbReference type="Pfam" id="PF17148">
    <property type="entry name" value="DUF5117"/>
    <property type="match status" value="1"/>
</dbReference>
<dbReference type="InterPro" id="IPR033428">
    <property type="entry name" value="DUF5118"/>
</dbReference>
<sequence length="827" mass="94800">MRINLLLLSFFMALSSCFIVKEKAQKKNVPVTSDSLRNQNGKVYMDLLKNAHTRHGLINTHQIGESYYLELPVNLLQKDFLLVTRIAKAASGVRPFQQLLGYNGDQLVTEVVRFTKDVEGKIFLRKVSNNEGATDSTANSLREAVKRSNLQPIVASFDIKTFNKDSSSVVFEITKFISDDEPLLSVQLRSRDSFGLENFQKDKSQVESVSVFENKVEILTLKTFTSLKGGVKTNEFITSLILLPTNSMLPRLSDNRVGYSSIAYLDFDSPQFAVGKTFIQRFRLEPTENDEQRYLRGELVEPKKPIIFYIDPATPEKWVKPLMDGVNDWQKAFEHAGFKRAIYALKAPINDSSFNIYDGLHNAIIFKASTLPATRGRRVVDPRSGEILESHIDWFYNVYTSIRDEFFVGAALRDSSIRGMNLSDSLINRIIRGACSLQVGTCLGLQMNFGASSSVKVDSLRSRSYLEKYGFSPSILDPVWTNYVLQPEDNIPTNLLFPKIGIYDEWAVEWGYRWFPKWESDSKEKEYFDKWISQKLSKDDRYRFGEPYGFNVTDPRNQMFDLGNDPIKASELGINNLKKLLAQLKIWTANGKIDYWYLGVIYNKIIEVYGRYINHALFNIEAITQTPQTNSSREPVINFVPKLRQKSALRFISEQLFENSKWITDTGLLTITNTKADSAVTALKSSVVDYILNYKRYDGAIVHGFLNQRDKYSYCELLNDLDRSIWAKLETPRSIENSDRTLQKIYADKLLLLIEYKPENAFWAFAGTAKEEYADISRSDFYPTILSNVISLRDRIKIALPKCEDPLTKAHLLFIYQRLQKVLKPKA</sequence>
<dbReference type="STRING" id="714943.Mucpa_5662"/>
<organism evidence="4 5">
    <name type="scientific">Mucilaginibacter paludis DSM 18603</name>
    <dbReference type="NCBI Taxonomy" id="714943"/>
    <lineage>
        <taxon>Bacteria</taxon>
        <taxon>Pseudomonadati</taxon>
        <taxon>Bacteroidota</taxon>
        <taxon>Sphingobacteriia</taxon>
        <taxon>Sphingobacteriales</taxon>
        <taxon>Sphingobacteriaceae</taxon>
        <taxon>Mucilaginibacter</taxon>
    </lineage>
</organism>
<dbReference type="OrthoDB" id="9776599at2"/>
<gene>
    <name evidence="4" type="ORF">Mucpa_5662</name>
</gene>
<evidence type="ECO:0000259" key="1">
    <source>
        <dbReference type="Pfam" id="PF16313"/>
    </source>
</evidence>
<feature type="domain" description="DUF5118" evidence="3">
    <location>
        <begin position="42"/>
        <end position="88"/>
    </location>
</feature>
<dbReference type="HOGENOM" id="CLU_008630_1_0_10"/>
<evidence type="ECO:0000259" key="2">
    <source>
        <dbReference type="Pfam" id="PF17148"/>
    </source>
</evidence>
<dbReference type="InterPro" id="IPR032534">
    <property type="entry name" value="EcxA_zinc-bd"/>
</dbReference>
<dbReference type="AlphaFoldDB" id="H1Y3G3"/>
<dbReference type="Pfam" id="PF17162">
    <property type="entry name" value="DUF5118"/>
    <property type="match status" value="1"/>
</dbReference>
<dbReference type="Pfam" id="PF16313">
    <property type="entry name" value="DUF4953"/>
    <property type="match status" value="1"/>
</dbReference>
<dbReference type="InterPro" id="IPR033413">
    <property type="entry name" value="DUF5117"/>
</dbReference>
<dbReference type="PROSITE" id="PS51257">
    <property type="entry name" value="PROKAR_LIPOPROTEIN"/>
    <property type="match status" value="1"/>
</dbReference>
<feature type="domain" description="DUF5117" evidence="2">
    <location>
        <begin position="104"/>
        <end position="286"/>
    </location>
</feature>
<reference evidence="4" key="1">
    <citation type="submission" date="2011-09" db="EMBL/GenBank/DDBJ databases">
        <title>The permanent draft genome of Mucilaginibacter paludis DSM 18603.</title>
        <authorList>
            <consortium name="US DOE Joint Genome Institute (JGI-PGF)"/>
            <person name="Lucas S."/>
            <person name="Han J."/>
            <person name="Lapidus A."/>
            <person name="Bruce D."/>
            <person name="Goodwin L."/>
            <person name="Pitluck S."/>
            <person name="Peters L."/>
            <person name="Kyrpides N."/>
            <person name="Mavromatis K."/>
            <person name="Ivanova N."/>
            <person name="Mikhailova N."/>
            <person name="Held B."/>
            <person name="Detter J.C."/>
            <person name="Tapia R."/>
            <person name="Han C."/>
            <person name="Land M."/>
            <person name="Hauser L."/>
            <person name="Markowitz V."/>
            <person name="Cheng J.-F."/>
            <person name="Hugenholtz P."/>
            <person name="Woyke T."/>
            <person name="Wu D."/>
            <person name="Tindall B."/>
            <person name="Brambilla E."/>
            <person name="Klenk H.-P."/>
            <person name="Eisen J.A."/>
        </authorList>
    </citation>
    <scope>NUCLEOTIDE SEQUENCE [LARGE SCALE GENOMIC DNA]</scope>
    <source>
        <strain evidence="4">DSM 18603</strain>
    </source>
</reference>
<feature type="domain" description="EcxA zinc-binding" evidence="1">
    <location>
        <begin position="420"/>
        <end position="730"/>
    </location>
</feature>
<evidence type="ECO:0000313" key="5">
    <source>
        <dbReference type="Proteomes" id="UP000002774"/>
    </source>
</evidence>
<evidence type="ECO:0000259" key="3">
    <source>
        <dbReference type="Pfam" id="PF17162"/>
    </source>
</evidence>
<protein>
    <recommendedName>
        <fullName evidence="6">DUF5117 domain-containing protein</fullName>
    </recommendedName>
</protein>
<dbReference type="PANTHER" id="PTHR38478:SF1">
    <property type="entry name" value="ZINC DEPENDENT METALLOPROTEASE DOMAIN LIPOPROTEIN"/>
    <property type="match status" value="1"/>
</dbReference>
<evidence type="ECO:0000313" key="4">
    <source>
        <dbReference type="EMBL" id="EHQ29731.1"/>
    </source>
</evidence>
<keyword evidence="5" id="KW-1185">Reference proteome</keyword>
<accession>H1Y3G3</accession>
<dbReference type="eggNOG" id="COG5549">
    <property type="taxonomic scope" value="Bacteria"/>
</dbReference>